<organism evidence="2 3">
    <name type="scientific">Exophiala bonariae</name>
    <dbReference type="NCBI Taxonomy" id="1690606"/>
    <lineage>
        <taxon>Eukaryota</taxon>
        <taxon>Fungi</taxon>
        <taxon>Dikarya</taxon>
        <taxon>Ascomycota</taxon>
        <taxon>Pezizomycotina</taxon>
        <taxon>Eurotiomycetes</taxon>
        <taxon>Chaetothyriomycetidae</taxon>
        <taxon>Chaetothyriales</taxon>
        <taxon>Herpotrichiellaceae</taxon>
        <taxon>Exophiala</taxon>
    </lineage>
</organism>
<feature type="compositionally biased region" description="Low complexity" evidence="1">
    <location>
        <begin position="37"/>
        <end position="48"/>
    </location>
</feature>
<proteinExistence type="predicted"/>
<feature type="compositionally biased region" description="Polar residues" evidence="1">
    <location>
        <begin position="92"/>
        <end position="101"/>
    </location>
</feature>
<dbReference type="RefSeq" id="XP_064703546.1">
    <property type="nucleotide sequence ID" value="XM_064849791.1"/>
</dbReference>
<dbReference type="EMBL" id="JAVRRD010000023">
    <property type="protein sequence ID" value="KAK5048040.1"/>
    <property type="molecule type" value="Genomic_DNA"/>
</dbReference>
<accession>A0AAV9N4R7</accession>
<comment type="caution">
    <text evidence="2">The sequence shown here is derived from an EMBL/GenBank/DDBJ whole genome shotgun (WGS) entry which is preliminary data.</text>
</comment>
<dbReference type="Proteomes" id="UP001358417">
    <property type="component" value="Unassembled WGS sequence"/>
</dbReference>
<feature type="region of interest" description="Disordered" evidence="1">
    <location>
        <begin position="1"/>
        <end position="48"/>
    </location>
</feature>
<name>A0AAV9N4R7_9EURO</name>
<evidence type="ECO:0000313" key="3">
    <source>
        <dbReference type="Proteomes" id="UP001358417"/>
    </source>
</evidence>
<feature type="compositionally biased region" description="Polar residues" evidence="1">
    <location>
        <begin position="1"/>
        <end position="13"/>
    </location>
</feature>
<dbReference type="AlphaFoldDB" id="A0AAV9N4R7"/>
<protein>
    <submittedName>
        <fullName evidence="2">Uncharacterized protein</fullName>
    </submittedName>
</protein>
<sequence length="101" mass="10315">MSPTQPSATGSKNNPDDLSVRPKEKAPSSESAHKPSTTGNDANTDTATGKTVSGIIAWGFTSGKPYLASPRLDDPKSSSVITSYLPSMMGGKQSTNGSGQG</sequence>
<feature type="compositionally biased region" description="Basic and acidic residues" evidence="1">
    <location>
        <begin position="14"/>
        <end position="33"/>
    </location>
</feature>
<evidence type="ECO:0000313" key="2">
    <source>
        <dbReference type="EMBL" id="KAK5048040.1"/>
    </source>
</evidence>
<gene>
    <name evidence="2" type="ORF">LTR84_006230</name>
</gene>
<reference evidence="2 3" key="1">
    <citation type="submission" date="2023-08" db="EMBL/GenBank/DDBJ databases">
        <title>Black Yeasts Isolated from many extreme environments.</title>
        <authorList>
            <person name="Coleine C."/>
            <person name="Stajich J.E."/>
            <person name="Selbmann L."/>
        </authorList>
    </citation>
    <scope>NUCLEOTIDE SEQUENCE [LARGE SCALE GENOMIC DNA]</scope>
    <source>
        <strain evidence="2 3">CCFEE 5792</strain>
    </source>
</reference>
<evidence type="ECO:0000256" key="1">
    <source>
        <dbReference type="SAM" id="MobiDB-lite"/>
    </source>
</evidence>
<feature type="region of interest" description="Disordered" evidence="1">
    <location>
        <begin position="63"/>
        <end position="101"/>
    </location>
</feature>
<keyword evidence="3" id="KW-1185">Reference proteome</keyword>
<dbReference type="GeneID" id="89974402"/>